<organism evidence="2 3">
    <name type="scientific">Evansella tamaricis</name>
    <dbReference type="NCBI Taxonomy" id="2069301"/>
    <lineage>
        <taxon>Bacteria</taxon>
        <taxon>Bacillati</taxon>
        <taxon>Bacillota</taxon>
        <taxon>Bacilli</taxon>
        <taxon>Bacillales</taxon>
        <taxon>Bacillaceae</taxon>
        <taxon>Evansella</taxon>
    </lineage>
</organism>
<evidence type="ECO:0000313" key="2">
    <source>
        <dbReference type="EMBL" id="MBU9714238.1"/>
    </source>
</evidence>
<gene>
    <name evidence="2" type="ORF">KS419_21090</name>
</gene>
<name>A0ABS6JKQ4_9BACI</name>
<evidence type="ECO:0000313" key="3">
    <source>
        <dbReference type="Proteomes" id="UP000784880"/>
    </source>
</evidence>
<dbReference type="Proteomes" id="UP000784880">
    <property type="component" value="Unassembled WGS sequence"/>
</dbReference>
<keyword evidence="1" id="KW-1133">Transmembrane helix</keyword>
<dbReference type="EMBL" id="JAHQCS010000169">
    <property type="protein sequence ID" value="MBU9714238.1"/>
    <property type="molecule type" value="Genomic_DNA"/>
</dbReference>
<sequence>MFKKIEDERLKLENLKNTRIIFIFQTILLFGLWIYDAGIQGKGVSGTPITIILLLTSVFSLLLNMRVSVENENKPKNENSFLHSYPKIVAMCVVISLVIASFILLITPDYPLRDSMIIGAVVFICFLSVFSFTYFVKKKQHQEEDME</sequence>
<feature type="transmembrane region" description="Helical" evidence="1">
    <location>
        <begin position="88"/>
        <end position="110"/>
    </location>
</feature>
<protein>
    <recommendedName>
        <fullName evidence="4">Branched-chain amino acid ABC transporter substrate-binding protein</fullName>
    </recommendedName>
</protein>
<evidence type="ECO:0000256" key="1">
    <source>
        <dbReference type="SAM" id="Phobius"/>
    </source>
</evidence>
<reference evidence="2 3" key="1">
    <citation type="submission" date="2021-06" db="EMBL/GenBank/DDBJ databases">
        <title>Bacillus sp. RD4P76, an endophyte from a halophyte.</title>
        <authorList>
            <person name="Sun J.-Q."/>
        </authorList>
    </citation>
    <scope>NUCLEOTIDE SEQUENCE [LARGE SCALE GENOMIC DNA]</scope>
    <source>
        <strain evidence="2 3">CGMCC 1.15917</strain>
    </source>
</reference>
<keyword evidence="1" id="KW-0472">Membrane</keyword>
<feature type="transmembrane region" description="Helical" evidence="1">
    <location>
        <begin position="20"/>
        <end position="37"/>
    </location>
</feature>
<accession>A0ABS6JKQ4</accession>
<dbReference type="RefSeq" id="WP_217068635.1">
    <property type="nucleotide sequence ID" value="NZ_JAHQCS010000169.1"/>
</dbReference>
<feature type="transmembrane region" description="Helical" evidence="1">
    <location>
        <begin position="49"/>
        <end position="67"/>
    </location>
</feature>
<proteinExistence type="predicted"/>
<feature type="transmembrane region" description="Helical" evidence="1">
    <location>
        <begin position="116"/>
        <end position="136"/>
    </location>
</feature>
<keyword evidence="1" id="KW-0812">Transmembrane</keyword>
<keyword evidence="3" id="KW-1185">Reference proteome</keyword>
<evidence type="ECO:0008006" key="4">
    <source>
        <dbReference type="Google" id="ProtNLM"/>
    </source>
</evidence>
<comment type="caution">
    <text evidence="2">The sequence shown here is derived from an EMBL/GenBank/DDBJ whole genome shotgun (WGS) entry which is preliminary data.</text>
</comment>